<dbReference type="OrthoDB" id="1669310at2"/>
<evidence type="ECO:0000313" key="1">
    <source>
        <dbReference type="EMBL" id="MBS5518815.1"/>
    </source>
</evidence>
<organism evidence="1 2">
    <name type="scientific">Acidaminococcus intestini</name>
    <dbReference type="NCBI Taxonomy" id="187327"/>
    <lineage>
        <taxon>Bacteria</taxon>
        <taxon>Bacillati</taxon>
        <taxon>Bacillota</taxon>
        <taxon>Negativicutes</taxon>
        <taxon>Acidaminococcales</taxon>
        <taxon>Acidaminococcaceae</taxon>
        <taxon>Acidaminococcus</taxon>
    </lineage>
</organism>
<evidence type="ECO:0000313" key="2">
    <source>
        <dbReference type="Proteomes" id="UP000754226"/>
    </source>
</evidence>
<proteinExistence type="predicted"/>
<name>C0W9I8_9FIRM</name>
<reference evidence="1" key="1">
    <citation type="submission" date="2021-02" db="EMBL/GenBank/DDBJ databases">
        <title>Infant gut strain persistence is associated with maternal origin, phylogeny, and functional potential including surface adhesion and iron acquisition.</title>
        <authorList>
            <person name="Lou Y.C."/>
        </authorList>
    </citation>
    <scope>NUCLEOTIDE SEQUENCE</scope>
    <source>
        <strain evidence="1">L3_106_000M1_dasL3_106_000M1_concoct_15</strain>
    </source>
</reference>
<dbReference type="Proteomes" id="UP000754226">
    <property type="component" value="Unassembled WGS sequence"/>
</dbReference>
<accession>C0W9I8</accession>
<dbReference type="RefSeq" id="WP_009014629.1">
    <property type="nucleotide sequence ID" value="NZ_ACGB01000001.1"/>
</dbReference>
<sequence>MSVIIAEELRAGYILGDPDNDQYLYMPGSEIGVDDPMCIFEDKDFKTDVHLKEAVEIAKKLTLKRVHHPLMGDRSY</sequence>
<protein>
    <submittedName>
        <fullName evidence="1">Uncharacterized protein</fullName>
    </submittedName>
</protein>
<dbReference type="GeneID" id="92879245"/>
<dbReference type="OMA" id="YLYMPGS"/>
<gene>
    <name evidence="1" type="ORF">KHX13_00460</name>
</gene>
<comment type="caution">
    <text evidence="1">The sequence shown here is derived from an EMBL/GenBank/DDBJ whole genome shotgun (WGS) entry which is preliminary data.</text>
</comment>
<dbReference type="EMBL" id="JAGZCZ010000001">
    <property type="protein sequence ID" value="MBS5518815.1"/>
    <property type="molecule type" value="Genomic_DNA"/>
</dbReference>
<dbReference type="AlphaFoldDB" id="C0W9I8"/>